<evidence type="ECO:0000256" key="1">
    <source>
        <dbReference type="ARBA" id="ARBA00022729"/>
    </source>
</evidence>
<organism evidence="5 6">
    <name type="scientific">Candidatus Brocadia carolinensis</name>
    <dbReference type="NCBI Taxonomy" id="1004156"/>
    <lineage>
        <taxon>Bacteria</taxon>
        <taxon>Pseudomonadati</taxon>
        <taxon>Planctomycetota</taxon>
        <taxon>Candidatus Brocadiia</taxon>
        <taxon>Candidatus Brocadiales</taxon>
        <taxon>Candidatus Brocadiaceae</taxon>
        <taxon>Candidatus Brocadia</taxon>
    </lineage>
</organism>
<dbReference type="Gene3D" id="2.60.120.200">
    <property type="match status" value="3"/>
</dbReference>
<evidence type="ECO:0000259" key="4">
    <source>
        <dbReference type="SMART" id="SM00560"/>
    </source>
</evidence>
<dbReference type="Pfam" id="PF13385">
    <property type="entry name" value="Laminin_G_3"/>
    <property type="match status" value="2"/>
</dbReference>
<dbReference type="Pfam" id="PF09136">
    <property type="entry name" value="Glucodextran_B"/>
    <property type="match status" value="2"/>
</dbReference>
<dbReference type="InterPro" id="IPR013320">
    <property type="entry name" value="ConA-like_dom_sf"/>
</dbReference>
<keyword evidence="2" id="KW-1015">Disulfide bond</keyword>
<sequence>MTQVLIVCEKSSADNNWKNFYGVGWKGTPADNIKYANQMGHKYIAIQQYYNKNNYVGNAKCAGLKFYVLDPHFWAIDALGFYSVIDTKKFYTQSEKDFYNKNMAWKSNDSFPNNMATGWFYKDSIGNPTKFNAMWDLQQQAVIDMLVEKIIEIFHSYEDTSLPFTFAGYILDKTELTGDFQYWNNGANKQATLAYWTGSDSSVMHSGITHNYSTYTEAMVAYLKKLNTRMKQEFPNAKWILGPWSLYYERNNDEWVNQIKNRYDKDQLTPDMLTQEAPGTSFVDDGMIFNSGVNITKDMVGISQIQKNEEYENRLYAAKAGINGAWYNWLSRFGNSPNFDSITLVYPRLKLVRCIPNWDNLNSIPLASRSWDGSVYRSTKSYISSDVMYSRHPKTGKLFAVFNTTNGVIKLNTGESVTSVKRTDGYFIETVDGSADFTISGNEIRLKSTVAIPVDSSNGQVKGNGYIITLAGTSSSATPDGSFSINGGAAYTKATGVTLNLSATDDIGVTGYYLSTSSAIPSATAAGWTSIAATASYSANVPYTLSSGNGSKTIYVWYKDAAGNVSDTVSDTIILDTTVPTITITSPTSNATYSTTSSTISLGGNASDATSGVSVTTWSSSRGGNGTASGTTSWSIANIALSSGSNIITVTVTDKAGNNDTDTITVTYSGSGGTTTPEGSFSINGDAAYTKATGVTLNLSATDDIGVTGYYLSTSSAIPSATAAGWTSIAATASYSANVPYTLSSGNGSKTIYVWYKDAAGNVSDTVSDTIILDTIVPTISITSPTSNATYSTTSSTISLGGNASDATSGVSVITWSSNRGGSGTASGTTSWSIASIALSSGSNIITVTVTDKAGNNDTDTITVTYSNSNNLQAYYALDTGAGSTATDSSGNNRSGTIYGAAWSTGKNGNGLRFDGTNEYVSIPRMNYDEISISAWFYKNAKDTSNADAIFGGWRWDSNTQLQEGYDLRFHQYLPDRLEFVLVTHDGDGVKTRKYTGYNFDNSIGAWYHVAGTYNKTTGEQRLYIDGQLVDTQTHPAGNVIVPLTSYSDMRIGHSRVNDGYFNGIIDEVRIYSQALSDQMVLELSANTLAGHWKFDEGSGTVANDSSGNNRNGTVNGAAWSTGKNGDGLRFDGTNDYVSIPRMNYDEISISAWFYKNAKDTSNADAIFGGWRWESNTQLQEGYDLRFHQDTPDMLDFILITQDAGGDKTDKVARYRLGNSVGTWYHVAGTYNKTTGEQKLYIDGQLVDTQTHPAGNVIVPLTSYSDMRIGHSRVNDGYFNGIIDEVRIYNQALSDQTVLELSANTLAGHWKFDEGSGTVANDSSGNDRKGTIVGADWSTGKTGKGLRFNGTADYVSIPSMNYDEISISAWFYKKRERHIKCRCYFWRLALGIQYAASGGL</sequence>
<feature type="domain" description="LamG-like jellyroll fold" evidence="4">
    <location>
        <begin position="1146"/>
        <end position="1296"/>
    </location>
</feature>
<dbReference type="EMBL" id="AYTS01000028">
    <property type="protein sequence ID" value="OOP57492.1"/>
    <property type="molecule type" value="Genomic_DNA"/>
</dbReference>
<accession>A0A1V4AWJ2</accession>
<dbReference type="Gene3D" id="2.60.40.10">
    <property type="entry name" value="Immunoglobulins"/>
    <property type="match status" value="2"/>
</dbReference>
<dbReference type="PANTHER" id="PTHR47635">
    <property type="entry name" value="CUB DOMAIN-CONTAINING PROTEIN"/>
    <property type="match status" value="1"/>
</dbReference>
<name>A0A1V4AWJ2_9BACT</name>
<evidence type="ECO:0000313" key="5">
    <source>
        <dbReference type="EMBL" id="OOP57492.1"/>
    </source>
</evidence>
<feature type="region of interest" description="Disordered" evidence="3">
    <location>
        <begin position="1100"/>
        <end position="1119"/>
    </location>
</feature>
<evidence type="ECO:0000256" key="2">
    <source>
        <dbReference type="ARBA" id="ARBA00023157"/>
    </source>
</evidence>
<evidence type="ECO:0000313" key="6">
    <source>
        <dbReference type="Proteomes" id="UP000189681"/>
    </source>
</evidence>
<protein>
    <recommendedName>
        <fullName evidence="4">LamG-like jellyroll fold domain-containing protein</fullName>
    </recommendedName>
</protein>
<evidence type="ECO:0000256" key="3">
    <source>
        <dbReference type="SAM" id="MobiDB-lite"/>
    </source>
</evidence>
<comment type="caution">
    <text evidence="5">The sequence shown here is derived from an EMBL/GenBank/DDBJ whole genome shotgun (WGS) entry which is preliminary data.</text>
</comment>
<feature type="compositionally biased region" description="Polar residues" evidence="3">
    <location>
        <begin position="1101"/>
        <end position="1115"/>
    </location>
</feature>
<dbReference type="InterPro" id="IPR013783">
    <property type="entry name" value="Ig-like_fold"/>
</dbReference>
<keyword evidence="1" id="KW-0732">Signal</keyword>
<dbReference type="SUPFAM" id="SSF49899">
    <property type="entry name" value="Concanavalin A-like lectins/glucanases"/>
    <property type="match status" value="3"/>
</dbReference>
<dbReference type="STRING" id="1004156.AYP45_03110"/>
<dbReference type="InterPro" id="IPR006558">
    <property type="entry name" value="LamG-like"/>
</dbReference>
<dbReference type="PANTHER" id="PTHR47635:SF2">
    <property type="entry name" value="LAMG-LIKE JELLYROLL FOLD DOMAIN-CONTAINING PROTEIN"/>
    <property type="match status" value="1"/>
</dbReference>
<gene>
    <name evidence="5" type="ORF">AYP45_03110</name>
</gene>
<proteinExistence type="predicted"/>
<feature type="domain" description="LamG-like jellyroll fold" evidence="4">
    <location>
        <begin position="929"/>
        <end position="1079"/>
    </location>
</feature>
<reference evidence="5 6" key="1">
    <citation type="journal article" date="2017" name="Water Res.">
        <title>Discovery and metagenomic analysis of an anammox bacterial enrichment related to Candidatus "Brocadia caroliniensis" in a full-scale glycerol-fed nitritation-denitritation separate centrate treatment process.</title>
        <authorList>
            <person name="Park H."/>
            <person name="Brotto A.C."/>
            <person name="van Loosdrecht M.C."/>
            <person name="Chandran K."/>
        </authorList>
    </citation>
    <scope>NUCLEOTIDE SEQUENCE [LARGE SCALE GENOMIC DNA]</scope>
    <source>
        <strain evidence="5">26THWARD</strain>
    </source>
</reference>
<dbReference type="SMART" id="SM00560">
    <property type="entry name" value="LamGL"/>
    <property type="match status" value="2"/>
</dbReference>
<dbReference type="Proteomes" id="UP000189681">
    <property type="component" value="Unassembled WGS sequence"/>
</dbReference>